<dbReference type="PRINTS" id="PR00344">
    <property type="entry name" value="BCTRLSENSOR"/>
</dbReference>
<dbReference type="InterPro" id="IPR036890">
    <property type="entry name" value="HATPase_C_sf"/>
</dbReference>
<dbReference type="InterPro" id="IPR003661">
    <property type="entry name" value="HisK_dim/P_dom"/>
</dbReference>
<reference evidence="12 13" key="1">
    <citation type="journal article" date="2017" name="Int. J. Syst. Evol. Microbiol.">
        <title>Ramlibacter monticola sp. nov., isolated from forest soil.</title>
        <authorList>
            <person name="Chaudhary D.K."/>
            <person name="Kim J."/>
        </authorList>
    </citation>
    <scope>NUCLEOTIDE SEQUENCE [LARGE SCALE GENOMIC DNA]</scope>
    <source>
        <strain evidence="12 13">KACC 19175</strain>
    </source>
</reference>
<proteinExistence type="predicted"/>
<evidence type="ECO:0000256" key="1">
    <source>
        <dbReference type="ARBA" id="ARBA00000085"/>
    </source>
</evidence>
<accession>A0A936YWK4</accession>
<dbReference type="SUPFAM" id="SSF55874">
    <property type="entry name" value="ATPase domain of HSP90 chaperone/DNA topoisomerase II/histidine kinase"/>
    <property type="match status" value="1"/>
</dbReference>
<dbReference type="SMART" id="SM00388">
    <property type="entry name" value="HisKA"/>
    <property type="match status" value="1"/>
</dbReference>
<keyword evidence="13" id="KW-1185">Reference proteome</keyword>
<dbReference type="GO" id="GO:0000155">
    <property type="term" value="F:phosphorelay sensor kinase activity"/>
    <property type="evidence" value="ECO:0007669"/>
    <property type="project" value="InterPro"/>
</dbReference>
<dbReference type="Proteomes" id="UP000599109">
    <property type="component" value="Unassembled WGS sequence"/>
</dbReference>
<dbReference type="GO" id="GO:0005524">
    <property type="term" value="F:ATP binding"/>
    <property type="evidence" value="ECO:0007669"/>
    <property type="project" value="UniProtKB-KW"/>
</dbReference>
<dbReference type="EC" id="2.7.13.3" evidence="2"/>
<feature type="coiled-coil region" evidence="9">
    <location>
        <begin position="54"/>
        <end position="81"/>
    </location>
</feature>
<feature type="transmembrane region" description="Helical" evidence="10">
    <location>
        <begin position="27"/>
        <end position="50"/>
    </location>
</feature>
<evidence type="ECO:0000256" key="4">
    <source>
        <dbReference type="ARBA" id="ARBA00022679"/>
    </source>
</evidence>
<evidence type="ECO:0000256" key="9">
    <source>
        <dbReference type="SAM" id="Coils"/>
    </source>
</evidence>
<evidence type="ECO:0000259" key="11">
    <source>
        <dbReference type="PROSITE" id="PS50109"/>
    </source>
</evidence>
<keyword evidence="10" id="KW-0812">Transmembrane</keyword>
<keyword evidence="9" id="KW-0175">Coiled coil</keyword>
<dbReference type="SMART" id="SM00387">
    <property type="entry name" value="HATPase_c"/>
    <property type="match status" value="1"/>
</dbReference>
<keyword evidence="6" id="KW-0418">Kinase</keyword>
<dbReference type="InterPro" id="IPR005467">
    <property type="entry name" value="His_kinase_dom"/>
</dbReference>
<evidence type="ECO:0000256" key="7">
    <source>
        <dbReference type="ARBA" id="ARBA00022840"/>
    </source>
</evidence>
<dbReference type="Pfam" id="PF02518">
    <property type="entry name" value="HATPase_c"/>
    <property type="match status" value="1"/>
</dbReference>
<feature type="domain" description="Histidine kinase" evidence="11">
    <location>
        <begin position="216"/>
        <end position="434"/>
    </location>
</feature>
<sequence>MTTATPLPELAGKLPAPLRPRRMSLRAIGVLAILALIILATVMVTSALLFRGAAQSHLENLEAAHGRYEQLLENRQDAMRDGADRVRLAAIDGQLLAAAAERQQHLATTRHYIDGSTVTIATLAWVGITSIGALALLFFSRLAGDIGTVRARALAILTGDRSAGRPLARSDELRELGDAVDSLAVALGKREQALAEERRHVMHREKLATIGSMAAGVIREIGNPIAAIDGYARALLEARGAGPAPQAGDDGSDVRPILQETARLIAITREINRLAATPAAQWQLASVNEIVTQGLALLRYEPRLEDVKVHTSLDPMLPAVSCCADRLVQLLINLVANAADATAGLPAHTARLEIATREADGGIELRLDDNGCGMTDEVRARAFEPLFTTKPAGQGTGLGLPLCRAVAEEHGGRIALEPLPEGGTRVTLWLPLEQDRLPVN</sequence>
<keyword evidence="3" id="KW-0597">Phosphoprotein</keyword>
<keyword evidence="10" id="KW-0472">Membrane</keyword>
<evidence type="ECO:0000256" key="6">
    <source>
        <dbReference type="ARBA" id="ARBA00022777"/>
    </source>
</evidence>
<feature type="transmembrane region" description="Helical" evidence="10">
    <location>
        <begin position="118"/>
        <end position="139"/>
    </location>
</feature>
<evidence type="ECO:0000313" key="12">
    <source>
        <dbReference type="EMBL" id="MBL0390759.1"/>
    </source>
</evidence>
<keyword evidence="5" id="KW-0547">Nucleotide-binding</keyword>
<keyword evidence="4" id="KW-0808">Transferase</keyword>
<dbReference type="AlphaFoldDB" id="A0A936YWK4"/>
<comment type="caution">
    <text evidence="12">The sequence shown here is derived from an EMBL/GenBank/DDBJ whole genome shotgun (WGS) entry which is preliminary data.</text>
</comment>
<evidence type="ECO:0000256" key="2">
    <source>
        <dbReference type="ARBA" id="ARBA00012438"/>
    </source>
</evidence>
<dbReference type="InterPro" id="IPR004358">
    <property type="entry name" value="Sig_transdc_His_kin-like_C"/>
</dbReference>
<keyword evidence="7" id="KW-0067">ATP-binding</keyword>
<evidence type="ECO:0000256" key="10">
    <source>
        <dbReference type="SAM" id="Phobius"/>
    </source>
</evidence>
<dbReference type="InterPro" id="IPR003594">
    <property type="entry name" value="HATPase_dom"/>
</dbReference>
<dbReference type="EMBL" id="JAEQNE010000001">
    <property type="protein sequence ID" value="MBL0390759.1"/>
    <property type="molecule type" value="Genomic_DNA"/>
</dbReference>
<evidence type="ECO:0000256" key="3">
    <source>
        <dbReference type="ARBA" id="ARBA00022553"/>
    </source>
</evidence>
<keyword evidence="8" id="KW-0902">Two-component regulatory system</keyword>
<evidence type="ECO:0000256" key="8">
    <source>
        <dbReference type="ARBA" id="ARBA00023012"/>
    </source>
</evidence>
<name>A0A936YWK4_9BURK</name>
<dbReference type="Gene3D" id="1.10.287.130">
    <property type="match status" value="1"/>
</dbReference>
<keyword evidence="10" id="KW-1133">Transmembrane helix</keyword>
<comment type="catalytic activity">
    <reaction evidence="1">
        <text>ATP + protein L-histidine = ADP + protein N-phospho-L-histidine.</text>
        <dbReference type="EC" id="2.7.13.3"/>
    </reaction>
</comment>
<gene>
    <name evidence="12" type="ORF">JJ685_06330</name>
</gene>
<dbReference type="Gene3D" id="3.30.565.10">
    <property type="entry name" value="Histidine kinase-like ATPase, C-terminal domain"/>
    <property type="match status" value="1"/>
</dbReference>
<evidence type="ECO:0000313" key="13">
    <source>
        <dbReference type="Proteomes" id="UP000599109"/>
    </source>
</evidence>
<dbReference type="PROSITE" id="PS50109">
    <property type="entry name" value="HIS_KIN"/>
    <property type="match status" value="1"/>
</dbReference>
<dbReference type="CDD" id="cd00075">
    <property type="entry name" value="HATPase"/>
    <property type="match status" value="1"/>
</dbReference>
<dbReference type="PANTHER" id="PTHR43065:SF10">
    <property type="entry name" value="PEROXIDE STRESS-ACTIVATED HISTIDINE KINASE MAK3"/>
    <property type="match status" value="1"/>
</dbReference>
<dbReference type="PANTHER" id="PTHR43065">
    <property type="entry name" value="SENSOR HISTIDINE KINASE"/>
    <property type="match status" value="1"/>
</dbReference>
<protein>
    <recommendedName>
        <fullName evidence="2">histidine kinase</fullName>
        <ecNumber evidence="2">2.7.13.3</ecNumber>
    </recommendedName>
</protein>
<evidence type="ECO:0000256" key="5">
    <source>
        <dbReference type="ARBA" id="ARBA00022741"/>
    </source>
</evidence>
<organism evidence="12 13">
    <name type="scientific">Ramlibacter monticola</name>
    <dbReference type="NCBI Taxonomy" id="1926872"/>
    <lineage>
        <taxon>Bacteria</taxon>
        <taxon>Pseudomonadati</taxon>
        <taxon>Pseudomonadota</taxon>
        <taxon>Betaproteobacteria</taxon>
        <taxon>Burkholderiales</taxon>
        <taxon>Comamonadaceae</taxon>
        <taxon>Ramlibacter</taxon>
    </lineage>
</organism>